<keyword evidence="3 6" id="KW-0597">Phosphoprotein</keyword>
<comment type="catalytic activity">
    <reaction evidence="1">
        <text>ATP + protein L-histidine = ADP + protein N-phospho-L-histidine.</text>
        <dbReference type="EC" id="2.7.13.3"/>
    </reaction>
</comment>
<evidence type="ECO:0000313" key="11">
    <source>
        <dbReference type="Proteomes" id="UP000641646"/>
    </source>
</evidence>
<protein>
    <recommendedName>
        <fullName evidence="2">histidine kinase</fullName>
        <ecNumber evidence="2">2.7.13.3</ecNumber>
    </recommendedName>
</protein>
<name>A0A926ZKV8_9CYAN</name>
<reference evidence="10" key="1">
    <citation type="journal article" date="2015" name="ISME J.">
        <title>Draft Genome Sequence of Streptomyces incarnatus NRRL8089, which Produces the Nucleoside Antibiotic Sinefungin.</title>
        <authorList>
            <person name="Oshima K."/>
            <person name="Hattori M."/>
            <person name="Shimizu H."/>
            <person name="Fukuda K."/>
            <person name="Nemoto M."/>
            <person name="Inagaki K."/>
            <person name="Tamura T."/>
        </authorList>
    </citation>
    <scope>NUCLEOTIDE SEQUENCE</scope>
    <source>
        <strain evidence="10">FACHB-1375</strain>
    </source>
</reference>
<dbReference type="InterPro" id="IPR011006">
    <property type="entry name" value="CheY-like_superfamily"/>
</dbReference>
<dbReference type="SUPFAM" id="SSF47384">
    <property type="entry name" value="Homodimeric domain of signal transducing histidine kinase"/>
    <property type="match status" value="1"/>
</dbReference>
<dbReference type="Gene3D" id="1.10.287.130">
    <property type="match status" value="1"/>
</dbReference>
<dbReference type="AlphaFoldDB" id="A0A926ZKV8"/>
<dbReference type="InterPro" id="IPR003594">
    <property type="entry name" value="HATPase_dom"/>
</dbReference>
<sequence length="476" mass="53214">MTDFKANILAIDDTPANLRLLVGILNEQGYKVRAVPSGKLALAGIRQSIPDLILLDIMMPEMDGYEVCQQLKSDELTRDIPVIFISAINDVLDKVKAFAVGGVDYITKPFQVEEVLARVETHLALRSLQKSLEQKNAQLAKTNEELAITLQQLKATQEELIQSEKMAALGQLIAGIAHEVNTPLGAIRSSAGNISKLLNQTLEELPPLFQSLSPEEVQDFLGLLQRSLQQEISLSTKEERQFRRSLQRRLEELAIDNADIIADRLVIMGVYQEIETFIPLLKKPDSLPIVEIAYQLSELKRGTDTINTATERASKVVFALKTYARYDNSAKMVPANLSEGIETILTLYQNQIKQGIEVIRNYAELPPVLCYPDELNQVWTNLIHNALQAMNYRGTLRIDINQFQQQAMISITDSGKGIPEDIKSKIFEPFFTTKPPGEGSGLGLDIVKKIVEKHSGKIEVESEPGRTKFTVFLLYN</sequence>
<dbReference type="CDD" id="cd00082">
    <property type="entry name" value="HisKA"/>
    <property type="match status" value="1"/>
</dbReference>
<evidence type="ECO:0000256" key="7">
    <source>
        <dbReference type="SAM" id="Coils"/>
    </source>
</evidence>
<dbReference type="InterPro" id="IPR003661">
    <property type="entry name" value="HisK_dim/P_dom"/>
</dbReference>
<dbReference type="SUPFAM" id="SSF55874">
    <property type="entry name" value="ATPase domain of HSP90 chaperone/DNA topoisomerase II/histidine kinase"/>
    <property type="match status" value="1"/>
</dbReference>
<keyword evidence="4" id="KW-0418">Kinase</keyword>
<gene>
    <name evidence="10" type="ORF">H6G03_34575</name>
</gene>
<dbReference type="InterPro" id="IPR004358">
    <property type="entry name" value="Sig_transdc_His_kin-like_C"/>
</dbReference>
<dbReference type="GO" id="GO:0000155">
    <property type="term" value="F:phosphorelay sensor kinase activity"/>
    <property type="evidence" value="ECO:0007669"/>
    <property type="project" value="InterPro"/>
</dbReference>
<dbReference type="Gene3D" id="3.40.50.2300">
    <property type="match status" value="1"/>
</dbReference>
<dbReference type="InterPro" id="IPR036890">
    <property type="entry name" value="HATPase_C_sf"/>
</dbReference>
<feature type="coiled-coil region" evidence="7">
    <location>
        <begin position="125"/>
        <end position="163"/>
    </location>
</feature>
<dbReference type="CDD" id="cd19920">
    <property type="entry name" value="REC_PA4781-like"/>
    <property type="match status" value="1"/>
</dbReference>
<keyword evidence="4" id="KW-0808">Transferase</keyword>
<dbReference type="PANTHER" id="PTHR43547:SF2">
    <property type="entry name" value="HYBRID SIGNAL TRANSDUCTION HISTIDINE KINASE C"/>
    <property type="match status" value="1"/>
</dbReference>
<evidence type="ECO:0000256" key="1">
    <source>
        <dbReference type="ARBA" id="ARBA00000085"/>
    </source>
</evidence>
<accession>A0A926ZKV8</accession>
<dbReference type="PROSITE" id="PS50109">
    <property type="entry name" value="HIS_KIN"/>
    <property type="match status" value="1"/>
</dbReference>
<keyword evidence="11" id="KW-1185">Reference proteome</keyword>
<evidence type="ECO:0000256" key="6">
    <source>
        <dbReference type="PROSITE-ProRule" id="PRU00169"/>
    </source>
</evidence>
<dbReference type="Pfam" id="PF00072">
    <property type="entry name" value="Response_reg"/>
    <property type="match status" value="1"/>
</dbReference>
<dbReference type="PROSITE" id="PS50110">
    <property type="entry name" value="RESPONSE_REGULATORY"/>
    <property type="match status" value="1"/>
</dbReference>
<feature type="modified residue" description="4-aspartylphosphate" evidence="6">
    <location>
        <position position="56"/>
    </location>
</feature>
<keyword evidence="7" id="KW-0175">Coiled coil</keyword>
<evidence type="ECO:0000256" key="2">
    <source>
        <dbReference type="ARBA" id="ARBA00012438"/>
    </source>
</evidence>
<reference evidence="10" key="2">
    <citation type="submission" date="2020-08" db="EMBL/GenBank/DDBJ databases">
        <authorList>
            <person name="Chen M."/>
            <person name="Teng W."/>
            <person name="Zhao L."/>
            <person name="Hu C."/>
            <person name="Zhou Y."/>
            <person name="Han B."/>
            <person name="Song L."/>
            <person name="Shu W."/>
        </authorList>
    </citation>
    <scope>NUCLEOTIDE SEQUENCE</scope>
    <source>
        <strain evidence="10">FACHB-1375</strain>
    </source>
</reference>
<keyword evidence="5" id="KW-0902">Two-component regulatory system</keyword>
<dbReference type="Gene3D" id="3.30.565.10">
    <property type="entry name" value="Histidine kinase-like ATPase, C-terminal domain"/>
    <property type="match status" value="1"/>
</dbReference>
<evidence type="ECO:0000256" key="5">
    <source>
        <dbReference type="ARBA" id="ARBA00023012"/>
    </source>
</evidence>
<dbReference type="SMART" id="SM00448">
    <property type="entry name" value="REC"/>
    <property type="match status" value="1"/>
</dbReference>
<organism evidence="10 11">
    <name type="scientific">Aerosakkonema funiforme FACHB-1375</name>
    <dbReference type="NCBI Taxonomy" id="2949571"/>
    <lineage>
        <taxon>Bacteria</taxon>
        <taxon>Bacillati</taxon>
        <taxon>Cyanobacteriota</taxon>
        <taxon>Cyanophyceae</taxon>
        <taxon>Oscillatoriophycideae</taxon>
        <taxon>Aerosakkonematales</taxon>
        <taxon>Aerosakkonemataceae</taxon>
        <taxon>Aerosakkonema</taxon>
    </lineage>
</organism>
<evidence type="ECO:0000259" key="8">
    <source>
        <dbReference type="PROSITE" id="PS50109"/>
    </source>
</evidence>
<dbReference type="InterPro" id="IPR005467">
    <property type="entry name" value="His_kinase_dom"/>
</dbReference>
<dbReference type="PANTHER" id="PTHR43547">
    <property type="entry name" value="TWO-COMPONENT HISTIDINE KINASE"/>
    <property type="match status" value="1"/>
</dbReference>
<dbReference type="EC" id="2.7.13.3" evidence="2"/>
<dbReference type="EMBL" id="JACJPW010000168">
    <property type="protein sequence ID" value="MBD2186129.1"/>
    <property type="molecule type" value="Genomic_DNA"/>
</dbReference>
<proteinExistence type="predicted"/>
<evidence type="ECO:0000313" key="10">
    <source>
        <dbReference type="EMBL" id="MBD2186129.1"/>
    </source>
</evidence>
<comment type="caution">
    <text evidence="10">The sequence shown here is derived from an EMBL/GenBank/DDBJ whole genome shotgun (WGS) entry which is preliminary data.</text>
</comment>
<evidence type="ECO:0000259" key="9">
    <source>
        <dbReference type="PROSITE" id="PS50110"/>
    </source>
</evidence>
<dbReference type="PRINTS" id="PR00344">
    <property type="entry name" value="BCTRLSENSOR"/>
</dbReference>
<dbReference type="Pfam" id="PF02518">
    <property type="entry name" value="HATPase_c"/>
    <property type="match status" value="1"/>
</dbReference>
<dbReference type="Proteomes" id="UP000641646">
    <property type="component" value="Unassembled WGS sequence"/>
</dbReference>
<feature type="domain" description="Response regulatory" evidence="9">
    <location>
        <begin position="7"/>
        <end position="123"/>
    </location>
</feature>
<feature type="domain" description="Histidine kinase" evidence="8">
    <location>
        <begin position="269"/>
        <end position="476"/>
    </location>
</feature>
<dbReference type="SMART" id="SM00387">
    <property type="entry name" value="HATPase_c"/>
    <property type="match status" value="1"/>
</dbReference>
<dbReference type="InterPro" id="IPR001789">
    <property type="entry name" value="Sig_transdc_resp-reg_receiver"/>
</dbReference>
<dbReference type="InterPro" id="IPR036097">
    <property type="entry name" value="HisK_dim/P_sf"/>
</dbReference>
<evidence type="ECO:0000256" key="3">
    <source>
        <dbReference type="ARBA" id="ARBA00022553"/>
    </source>
</evidence>
<evidence type="ECO:0000256" key="4">
    <source>
        <dbReference type="ARBA" id="ARBA00022777"/>
    </source>
</evidence>
<dbReference type="SUPFAM" id="SSF52172">
    <property type="entry name" value="CheY-like"/>
    <property type="match status" value="1"/>
</dbReference>
<dbReference type="RefSeq" id="WP_190475144.1">
    <property type="nucleotide sequence ID" value="NZ_JACJPW010000168.1"/>
</dbReference>